<reference evidence="2" key="1">
    <citation type="submission" date="2015-12" db="EMBL/GenBank/DDBJ databases">
        <title>Complete genome sequences of two moderately thermophilic Paenibacillus species.</title>
        <authorList>
            <person name="Butler R.III."/>
            <person name="Wang J."/>
            <person name="Stark B.C."/>
            <person name="Pombert J.-F."/>
        </authorList>
    </citation>
    <scope>NUCLEOTIDE SEQUENCE [LARGE SCALE GENOMIC DNA]</scope>
    <source>
        <strain evidence="2">32O-Y</strain>
    </source>
</reference>
<evidence type="ECO:0000313" key="1">
    <source>
        <dbReference type="EMBL" id="ALS22222.1"/>
    </source>
</evidence>
<dbReference type="Proteomes" id="UP000061660">
    <property type="component" value="Chromosome"/>
</dbReference>
<dbReference type="KEGG" id="pnp:IJ22_18480"/>
<dbReference type="STRING" id="162209.IJ22_18480"/>
<dbReference type="AlphaFoldDB" id="A0A0U2W701"/>
<dbReference type="EMBL" id="CP013652">
    <property type="protein sequence ID" value="ALS22222.1"/>
    <property type="molecule type" value="Genomic_DNA"/>
</dbReference>
<organism evidence="1 2">
    <name type="scientific">Paenibacillus naphthalenovorans</name>
    <dbReference type="NCBI Taxonomy" id="162209"/>
    <lineage>
        <taxon>Bacteria</taxon>
        <taxon>Bacillati</taxon>
        <taxon>Bacillota</taxon>
        <taxon>Bacilli</taxon>
        <taxon>Bacillales</taxon>
        <taxon>Paenibacillaceae</taxon>
        <taxon>Paenibacillus</taxon>
    </lineage>
</organism>
<protein>
    <submittedName>
        <fullName evidence="1">Uncharacterized protein</fullName>
    </submittedName>
</protein>
<gene>
    <name evidence="1" type="ORF">IJ22_18480</name>
</gene>
<sequence>MELWINCIYVHKSEEGKWAATLIWDSIQKVESRKEQGYVRGDFKGEIQTQYFEDTLTKAVDMVLEVAKYMNITEEVISKPKIYYTEDDELLSNFPCSDDDKREIEQENIKRGWIR</sequence>
<evidence type="ECO:0000313" key="2">
    <source>
        <dbReference type="Proteomes" id="UP000061660"/>
    </source>
</evidence>
<accession>A0A0U2W701</accession>
<keyword evidence="2" id="KW-1185">Reference proteome</keyword>
<name>A0A0U2W701_9BACL</name>
<proteinExistence type="predicted"/>
<reference evidence="1 2" key="2">
    <citation type="journal article" date="2016" name="Genome Announc.">
        <title>Complete Genome Sequences of Two Interactive Moderate Thermophiles, Paenibacillus napthalenovorans 32O-Y and Paenibacillus sp. 32O-W.</title>
        <authorList>
            <person name="Butler R.R.III."/>
            <person name="Wang J."/>
            <person name="Stark B.C."/>
            <person name="Pombert J.F."/>
        </authorList>
    </citation>
    <scope>NUCLEOTIDE SEQUENCE [LARGE SCALE GENOMIC DNA]</scope>
    <source>
        <strain evidence="1 2">32O-Y</strain>
    </source>
</reference>
<dbReference type="PATRIC" id="fig|162209.4.peg.1959"/>
<dbReference type="RefSeq" id="WP_062408539.1">
    <property type="nucleotide sequence ID" value="NZ_CP013652.1"/>
</dbReference>